<name>A0A6I3J9R6_9ACTN</name>
<reference evidence="1 2" key="1">
    <citation type="submission" date="2019-10" db="EMBL/GenBank/DDBJ databases">
        <title>Nocardioides novel species isolated from the excrement of Marmot.</title>
        <authorList>
            <person name="Zhang G."/>
        </authorList>
    </citation>
    <scope>NUCLEOTIDE SEQUENCE [LARGE SCALE GENOMIC DNA]</scope>
    <source>
        <strain evidence="2">zg-579</strain>
    </source>
</reference>
<gene>
    <name evidence="1" type="ORF">GGQ22_04765</name>
</gene>
<comment type="caution">
    <text evidence="1">The sequence shown here is derived from an EMBL/GenBank/DDBJ whole genome shotgun (WGS) entry which is preliminary data.</text>
</comment>
<proteinExistence type="predicted"/>
<dbReference type="RefSeq" id="WP_154614225.1">
    <property type="nucleotide sequence ID" value="NZ_CP053660.1"/>
</dbReference>
<evidence type="ECO:0000313" key="2">
    <source>
        <dbReference type="Proteomes" id="UP000433406"/>
    </source>
</evidence>
<protein>
    <submittedName>
        <fullName evidence="1">Uncharacterized protein</fullName>
    </submittedName>
</protein>
<keyword evidence="2" id="KW-1185">Reference proteome</keyword>
<organism evidence="1 2">
    <name type="scientific">Nocardioides marmotae</name>
    <dbReference type="NCBI Taxonomy" id="2663857"/>
    <lineage>
        <taxon>Bacteria</taxon>
        <taxon>Bacillati</taxon>
        <taxon>Actinomycetota</taxon>
        <taxon>Actinomycetes</taxon>
        <taxon>Propionibacteriales</taxon>
        <taxon>Nocardioidaceae</taxon>
        <taxon>Nocardioides</taxon>
    </lineage>
</organism>
<dbReference type="EMBL" id="WLCI01000005">
    <property type="protein sequence ID" value="MTB94388.1"/>
    <property type="molecule type" value="Genomic_DNA"/>
</dbReference>
<evidence type="ECO:0000313" key="1">
    <source>
        <dbReference type="EMBL" id="MTB94388.1"/>
    </source>
</evidence>
<dbReference type="AlphaFoldDB" id="A0A6I3J9R6"/>
<accession>A0A6I3J9R6</accession>
<sequence length="93" mass="10061">MLPSLAVVPDPGTTAEAAAHRTALADLAELLVTEFAGALTAPQVVQAVHEADRVVQRASRAAHRPMLLCETIARRLLHERGVHEMRRHVRASA</sequence>
<dbReference type="Proteomes" id="UP000433406">
    <property type="component" value="Unassembled WGS sequence"/>
</dbReference>